<evidence type="ECO:0000313" key="3">
    <source>
        <dbReference type="Proteomes" id="UP001202328"/>
    </source>
</evidence>
<accession>A0AAD4S1D2</accession>
<dbReference type="Proteomes" id="UP001202328">
    <property type="component" value="Unassembled WGS sequence"/>
</dbReference>
<evidence type="ECO:0000313" key="2">
    <source>
        <dbReference type="EMBL" id="KAI3851904.1"/>
    </source>
</evidence>
<dbReference type="AlphaFoldDB" id="A0AAD4S1D2"/>
<feature type="compositionally biased region" description="Basic and acidic residues" evidence="1">
    <location>
        <begin position="21"/>
        <end position="37"/>
    </location>
</feature>
<keyword evidence="3" id="KW-1185">Reference proteome</keyword>
<proteinExistence type="predicted"/>
<dbReference type="EMBL" id="JAJJMB010015809">
    <property type="protein sequence ID" value="KAI3851904.1"/>
    <property type="molecule type" value="Genomic_DNA"/>
</dbReference>
<gene>
    <name evidence="2" type="ORF">MKW98_019903</name>
</gene>
<organism evidence="2 3">
    <name type="scientific">Papaver atlanticum</name>
    <dbReference type="NCBI Taxonomy" id="357466"/>
    <lineage>
        <taxon>Eukaryota</taxon>
        <taxon>Viridiplantae</taxon>
        <taxon>Streptophyta</taxon>
        <taxon>Embryophyta</taxon>
        <taxon>Tracheophyta</taxon>
        <taxon>Spermatophyta</taxon>
        <taxon>Magnoliopsida</taxon>
        <taxon>Ranunculales</taxon>
        <taxon>Papaveraceae</taxon>
        <taxon>Papaveroideae</taxon>
        <taxon>Papaver</taxon>
    </lineage>
</organism>
<comment type="caution">
    <text evidence="2">The sequence shown here is derived from an EMBL/GenBank/DDBJ whole genome shotgun (WGS) entry which is preliminary data.</text>
</comment>
<evidence type="ECO:0000256" key="1">
    <source>
        <dbReference type="SAM" id="MobiDB-lite"/>
    </source>
</evidence>
<feature type="non-terminal residue" evidence="2">
    <location>
        <position position="51"/>
    </location>
</feature>
<sequence length="51" mass="6039">MESLSIHDEPEDSYSPFPRVSIHDQPEMSPEEKEDMRKMALWRDHLIAKAK</sequence>
<protein>
    <submittedName>
        <fullName evidence="2">Uncharacterized protein</fullName>
    </submittedName>
</protein>
<name>A0AAD4S1D2_9MAGN</name>
<reference evidence="2" key="1">
    <citation type="submission" date="2022-04" db="EMBL/GenBank/DDBJ databases">
        <title>A functionally conserved STORR gene fusion in Papaver species that diverged 16.8 million years ago.</title>
        <authorList>
            <person name="Catania T."/>
        </authorList>
    </citation>
    <scope>NUCLEOTIDE SEQUENCE</scope>
    <source>
        <strain evidence="2">S-188037</strain>
    </source>
</reference>
<feature type="region of interest" description="Disordered" evidence="1">
    <location>
        <begin position="1"/>
        <end position="37"/>
    </location>
</feature>